<accession>A0A9Q5C7M4</accession>
<proteinExistence type="inferred from homology"/>
<name>A0A9Q5C7M4_LACHE</name>
<evidence type="ECO:0000256" key="4">
    <source>
        <dbReference type="ARBA" id="ARBA00022432"/>
    </source>
</evidence>
<dbReference type="EMBL" id="WCGB01000098">
    <property type="protein sequence ID" value="NRN92548.1"/>
    <property type="molecule type" value="Genomic_DNA"/>
</dbReference>
<evidence type="ECO:0000256" key="1">
    <source>
        <dbReference type="ARBA" id="ARBA00001966"/>
    </source>
</evidence>
<sequence length="294" mass="30128">MYNHIKEIVADSEKQQKPISELIIEQECKLSGLPRQKVWNRMKHNLATMRAAVERGKSGAGVFSKTGLTGGEAVKIKKYRQTHHTLSGDTIMAAVQNAVATNEVNASMGVICATPTAGSSGTLPGVLFLLEKRMDLSEEQMIRSLFTAGGFGLVIANNAEIAGATGGCQAEVGSASAMGAAAAVEAAGGSAEQSAQAMSIAMSNLLGLVCDPIAGLIEVPCVKRNAIGAGNALISADMALAGCTSMIPADECIDAMKKVGHQMPASLRETGIGGLAGTPTGQAIKAKIFGKDAG</sequence>
<keyword evidence="7 11" id="KW-0408">Iron</keyword>
<evidence type="ECO:0000256" key="8">
    <source>
        <dbReference type="ARBA" id="ARBA00023014"/>
    </source>
</evidence>
<keyword evidence="9 11" id="KW-0456">Lyase</keyword>
<comment type="similarity">
    <text evidence="3 11">Belongs to the iron-sulfur dependent L-serine dehydratase family.</text>
</comment>
<evidence type="ECO:0000256" key="10">
    <source>
        <dbReference type="ARBA" id="ARBA00049406"/>
    </source>
</evidence>
<dbReference type="NCBIfam" id="TIGR00718">
    <property type="entry name" value="sda_alpha"/>
    <property type="match status" value="1"/>
</dbReference>
<evidence type="ECO:0000256" key="9">
    <source>
        <dbReference type="ARBA" id="ARBA00023239"/>
    </source>
</evidence>
<dbReference type="Proteomes" id="UP000601587">
    <property type="component" value="Unassembled WGS sequence"/>
</dbReference>
<keyword evidence="4 11" id="KW-0312">Gluconeogenesis</keyword>
<dbReference type="GO" id="GO:0046872">
    <property type="term" value="F:metal ion binding"/>
    <property type="evidence" value="ECO:0007669"/>
    <property type="project" value="UniProtKB-KW"/>
</dbReference>
<protein>
    <recommendedName>
        <fullName evidence="11">L-serine dehydratase</fullName>
        <ecNumber evidence="11">4.3.1.17</ecNumber>
    </recommendedName>
</protein>
<keyword evidence="6 11" id="KW-0479">Metal-binding</keyword>
<evidence type="ECO:0000256" key="5">
    <source>
        <dbReference type="ARBA" id="ARBA00022485"/>
    </source>
</evidence>
<evidence type="ECO:0000256" key="11">
    <source>
        <dbReference type="RuleBase" id="RU366059"/>
    </source>
</evidence>
<evidence type="ECO:0000259" key="12">
    <source>
        <dbReference type="Pfam" id="PF03313"/>
    </source>
</evidence>
<evidence type="ECO:0000256" key="3">
    <source>
        <dbReference type="ARBA" id="ARBA00008636"/>
    </source>
</evidence>
<comment type="caution">
    <text evidence="13">The sequence shown here is derived from an EMBL/GenBank/DDBJ whole genome shotgun (WGS) entry which is preliminary data.</text>
</comment>
<keyword evidence="5 11" id="KW-0004">4Fe-4S</keyword>
<dbReference type="InterPro" id="IPR005130">
    <property type="entry name" value="Ser_deHydtase-like_asu"/>
</dbReference>
<dbReference type="Pfam" id="PF03313">
    <property type="entry name" value="SDH_alpha"/>
    <property type="match status" value="1"/>
</dbReference>
<gene>
    <name evidence="13" type="ORF">IMAU50013_02116</name>
</gene>
<evidence type="ECO:0000313" key="13">
    <source>
        <dbReference type="EMBL" id="NRN92548.1"/>
    </source>
</evidence>
<evidence type="ECO:0000256" key="7">
    <source>
        <dbReference type="ARBA" id="ARBA00023004"/>
    </source>
</evidence>
<evidence type="ECO:0000256" key="2">
    <source>
        <dbReference type="ARBA" id="ARBA00004742"/>
    </source>
</evidence>
<comment type="cofactor">
    <cofactor evidence="1 11">
        <name>[4Fe-4S] cluster</name>
        <dbReference type="ChEBI" id="CHEBI:49883"/>
    </cofactor>
</comment>
<dbReference type="RefSeq" id="WP_172981256.1">
    <property type="nucleotide sequence ID" value="NZ_WCFX01000074.1"/>
</dbReference>
<keyword evidence="8 11" id="KW-0411">Iron-sulfur</keyword>
<evidence type="ECO:0000256" key="6">
    <source>
        <dbReference type="ARBA" id="ARBA00022723"/>
    </source>
</evidence>
<feature type="domain" description="Serine dehydratase-like alpha subunit" evidence="12">
    <location>
        <begin position="15"/>
        <end position="276"/>
    </location>
</feature>
<dbReference type="GO" id="GO:0006094">
    <property type="term" value="P:gluconeogenesis"/>
    <property type="evidence" value="ECO:0007669"/>
    <property type="project" value="UniProtKB-KW"/>
</dbReference>
<dbReference type="PANTHER" id="PTHR30182">
    <property type="entry name" value="L-SERINE DEHYDRATASE"/>
    <property type="match status" value="1"/>
</dbReference>
<dbReference type="GO" id="GO:0051539">
    <property type="term" value="F:4 iron, 4 sulfur cluster binding"/>
    <property type="evidence" value="ECO:0007669"/>
    <property type="project" value="UniProtKB-UniRule"/>
</dbReference>
<evidence type="ECO:0000313" key="14">
    <source>
        <dbReference type="Proteomes" id="UP000601587"/>
    </source>
</evidence>
<dbReference type="InterPro" id="IPR004642">
    <property type="entry name" value="Ser_deHydtase_asu"/>
</dbReference>
<dbReference type="PANTHER" id="PTHR30182:SF1">
    <property type="entry name" value="L-SERINE DEHYDRATASE 1"/>
    <property type="match status" value="1"/>
</dbReference>
<dbReference type="GO" id="GO:0003941">
    <property type="term" value="F:L-serine ammonia-lyase activity"/>
    <property type="evidence" value="ECO:0007669"/>
    <property type="project" value="UniProtKB-UniRule"/>
</dbReference>
<reference evidence="13" key="1">
    <citation type="submission" date="2019-09" db="EMBL/GenBank/DDBJ databases">
        <title>Comparative genomic analysis of Lactobacillus helveticus.</title>
        <authorList>
            <person name="Zhang H."/>
            <person name="Chen Y."/>
            <person name="Zhong Z."/>
        </authorList>
    </citation>
    <scope>NUCLEOTIDE SEQUENCE</scope>
    <source>
        <strain evidence="13">IMAU50013</strain>
    </source>
</reference>
<comment type="catalytic activity">
    <reaction evidence="10 11">
        <text>L-serine = pyruvate + NH4(+)</text>
        <dbReference type="Rhea" id="RHEA:19169"/>
        <dbReference type="ChEBI" id="CHEBI:15361"/>
        <dbReference type="ChEBI" id="CHEBI:28938"/>
        <dbReference type="ChEBI" id="CHEBI:33384"/>
        <dbReference type="EC" id="4.3.1.17"/>
    </reaction>
</comment>
<dbReference type="AlphaFoldDB" id="A0A9Q5C7M4"/>
<dbReference type="InterPro" id="IPR051318">
    <property type="entry name" value="Fe-S_L-Ser"/>
</dbReference>
<dbReference type="EC" id="4.3.1.17" evidence="11"/>
<comment type="pathway">
    <text evidence="2">Carbohydrate biosynthesis; gluconeogenesis.</text>
</comment>
<organism evidence="13 14">
    <name type="scientific">Lactobacillus helveticus</name>
    <name type="common">Lactobacillus suntoryeus</name>
    <dbReference type="NCBI Taxonomy" id="1587"/>
    <lineage>
        <taxon>Bacteria</taxon>
        <taxon>Bacillati</taxon>
        <taxon>Bacillota</taxon>
        <taxon>Bacilli</taxon>
        <taxon>Lactobacillales</taxon>
        <taxon>Lactobacillaceae</taxon>
        <taxon>Lactobacillus</taxon>
    </lineage>
</organism>